<dbReference type="OrthoDB" id="2679475at2"/>
<dbReference type="RefSeq" id="WP_073202939.1">
    <property type="nucleotide sequence ID" value="NZ_FRCZ01000007.1"/>
</dbReference>
<keyword evidence="8" id="KW-1185">Reference proteome</keyword>
<evidence type="ECO:0000256" key="4">
    <source>
        <dbReference type="ARBA" id="ARBA00023136"/>
    </source>
</evidence>
<evidence type="ECO:0000256" key="5">
    <source>
        <dbReference type="SAM" id="Phobius"/>
    </source>
</evidence>
<dbReference type="Pfam" id="PF06803">
    <property type="entry name" value="DUF1232"/>
    <property type="match status" value="1"/>
</dbReference>
<evidence type="ECO:0000256" key="1">
    <source>
        <dbReference type="ARBA" id="ARBA00004127"/>
    </source>
</evidence>
<dbReference type="GO" id="GO:0012505">
    <property type="term" value="C:endomembrane system"/>
    <property type="evidence" value="ECO:0007669"/>
    <property type="project" value="UniProtKB-SubCell"/>
</dbReference>
<gene>
    <name evidence="7" type="ORF">SAMN05216179_3309</name>
</gene>
<dbReference type="EMBL" id="FRCZ01000007">
    <property type="protein sequence ID" value="SHN31773.1"/>
    <property type="molecule type" value="Genomic_DNA"/>
</dbReference>
<keyword evidence="3 5" id="KW-1133">Transmembrane helix</keyword>
<comment type="subcellular location">
    <subcellularLocation>
        <location evidence="1">Endomembrane system</location>
        <topology evidence="1">Multi-pass membrane protein</topology>
    </subcellularLocation>
</comment>
<evidence type="ECO:0000256" key="2">
    <source>
        <dbReference type="ARBA" id="ARBA00022692"/>
    </source>
</evidence>
<dbReference type="InterPro" id="IPR016941">
    <property type="entry name" value="UCP029962"/>
</dbReference>
<feature type="domain" description="DUF1232" evidence="6">
    <location>
        <begin position="36"/>
        <end position="68"/>
    </location>
</feature>
<keyword evidence="2 5" id="KW-0812">Transmembrane</keyword>
<dbReference type="PIRSF" id="PIRSF029962">
    <property type="entry name" value="UCP029962"/>
    <property type="match status" value="1"/>
</dbReference>
<dbReference type="InterPro" id="IPR010652">
    <property type="entry name" value="DUF1232"/>
</dbReference>
<name>A0A1M7QKS0_9BACI</name>
<sequence length="92" mass="11048">MRFFSRLKFLFHFRKSLPFFKEFFLSKQVRVTAKMASLLLIFGYIIFPFDLIPDYLLLFGIFDDIMIAGLILQQMVKMAPHSLREKYEIEDD</sequence>
<evidence type="ECO:0000313" key="7">
    <source>
        <dbReference type="EMBL" id="SHN31773.1"/>
    </source>
</evidence>
<reference evidence="7 8" key="1">
    <citation type="submission" date="2016-11" db="EMBL/GenBank/DDBJ databases">
        <authorList>
            <person name="Jaros S."/>
            <person name="Januszkiewicz K."/>
            <person name="Wedrychowicz H."/>
        </authorList>
    </citation>
    <scope>NUCLEOTIDE SEQUENCE [LARGE SCALE GENOMIC DNA]</scope>
    <source>
        <strain evidence="7 8">CGMCC 1.10681</strain>
    </source>
</reference>
<dbReference type="Proteomes" id="UP000184184">
    <property type="component" value="Unassembled WGS sequence"/>
</dbReference>
<evidence type="ECO:0000259" key="6">
    <source>
        <dbReference type="Pfam" id="PF06803"/>
    </source>
</evidence>
<feature type="transmembrane region" description="Helical" evidence="5">
    <location>
        <begin position="31"/>
        <end position="49"/>
    </location>
</feature>
<dbReference type="AlphaFoldDB" id="A0A1M7QKS0"/>
<organism evidence="7 8">
    <name type="scientific">Gracilibacillus kekensis</name>
    <dbReference type="NCBI Taxonomy" id="1027249"/>
    <lineage>
        <taxon>Bacteria</taxon>
        <taxon>Bacillati</taxon>
        <taxon>Bacillota</taxon>
        <taxon>Bacilli</taxon>
        <taxon>Bacillales</taxon>
        <taxon>Bacillaceae</taxon>
        <taxon>Gracilibacillus</taxon>
    </lineage>
</organism>
<accession>A0A1M7QKS0</accession>
<dbReference type="STRING" id="1027249.SAMN05216179_3309"/>
<evidence type="ECO:0000313" key="8">
    <source>
        <dbReference type="Proteomes" id="UP000184184"/>
    </source>
</evidence>
<proteinExistence type="predicted"/>
<keyword evidence="4 5" id="KW-0472">Membrane</keyword>
<protein>
    <submittedName>
        <fullName evidence="7">Uncharacterized membrane protein YkvA, DUF1232 family</fullName>
    </submittedName>
</protein>
<evidence type="ECO:0000256" key="3">
    <source>
        <dbReference type="ARBA" id="ARBA00022989"/>
    </source>
</evidence>